<evidence type="ECO:0000313" key="4">
    <source>
        <dbReference type="Proteomes" id="UP001241758"/>
    </source>
</evidence>
<dbReference type="InterPro" id="IPR017972">
    <property type="entry name" value="Cyt_P450_CS"/>
</dbReference>
<dbReference type="Pfam" id="PF00067">
    <property type="entry name" value="p450"/>
    <property type="match status" value="1"/>
</dbReference>
<dbReference type="PRINTS" id="PR00385">
    <property type="entry name" value="P450"/>
</dbReference>
<comment type="caution">
    <text evidence="3">The sequence shown here is derived from an EMBL/GenBank/DDBJ whole genome shotgun (WGS) entry which is preliminary data.</text>
</comment>
<dbReference type="Proteomes" id="UP001241758">
    <property type="component" value="Unassembled WGS sequence"/>
</dbReference>
<dbReference type="Gene3D" id="1.10.630.10">
    <property type="entry name" value="Cytochrome P450"/>
    <property type="match status" value="1"/>
</dbReference>
<reference evidence="3 4" key="1">
    <citation type="submission" date="2023-05" db="EMBL/GenBank/DDBJ databases">
        <title>Actinoplanes sp. NEAU-A12 genome sequencing.</title>
        <authorList>
            <person name="Wang Z.-S."/>
        </authorList>
    </citation>
    <scope>NUCLEOTIDE SEQUENCE [LARGE SCALE GENOMIC DNA]</scope>
    <source>
        <strain evidence="3 4">NEAU-A12</strain>
    </source>
</reference>
<name>A0ABT6X1A6_9ACTN</name>
<dbReference type="SUPFAM" id="SSF48264">
    <property type="entry name" value="Cytochrome P450"/>
    <property type="match status" value="1"/>
</dbReference>
<dbReference type="InterPro" id="IPR002397">
    <property type="entry name" value="Cyt_P450_B"/>
</dbReference>
<dbReference type="PANTHER" id="PTHR46696:SF1">
    <property type="entry name" value="CYTOCHROME P450 YJIB-RELATED"/>
    <property type="match status" value="1"/>
</dbReference>
<gene>
    <name evidence="3" type="ORF">QLQ12_44275</name>
</gene>
<keyword evidence="4" id="KW-1185">Reference proteome</keyword>
<dbReference type="EMBL" id="JASCTH010000049">
    <property type="protein sequence ID" value="MDI6105620.1"/>
    <property type="molecule type" value="Genomic_DNA"/>
</dbReference>
<dbReference type="InterPro" id="IPR036396">
    <property type="entry name" value="Cyt_P450_sf"/>
</dbReference>
<organism evidence="3 4">
    <name type="scientific">Actinoplanes sandaracinus</name>
    <dbReference type="NCBI Taxonomy" id="3045177"/>
    <lineage>
        <taxon>Bacteria</taxon>
        <taxon>Bacillati</taxon>
        <taxon>Actinomycetota</taxon>
        <taxon>Actinomycetes</taxon>
        <taxon>Micromonosporales</taxon>
        <taxon>Micromonosporaceae</taxon>
        <taxon>Actinoplanes</taxon>
    </lineage>
</organism>
<dbReference type="InterPro" id="IPR001128">
    <property type="entry name" value="Cyt_P450"/>
</dbReference>
<evidence type="ECO:0000256" key="1">
    <source>
        <dbReference type="ARBA" id="ARBA00010617"/>
    </source>
</evidence>
<dbReference type="PROSITE" id="PS00086">
    <property type="entry name" value="CYTOCHROME_P450"/>
    <property type="match status" value="1"/>
</dbReference>
<sequence length="386" mass="42050">MPNLDPAPHYTPIGEVAGLAMVRLPSGHEAVHLTSYADVQRVLGDNTFGRAALNVEHGPSFLPTISPPELLLNLDEPDHARMRAVVTADFSSAGVARLRPVVERVTATLVDDLVRQGGPGDLYATVLDRVPSRVDCELLGIPEADVEYFRSRSLTVQISDPGDVPGLLKSFEELYGYLMELVRGERPARADGLIRRYVAERDRHDPPLTDEEIVGLLLGILIGGDQNIVTVLTKAVYALLAADGAWARLAATPEQTPRVLEELLRLLPLGAISSFPRLATRDVAVSGGTIRAGQVVYADSWAANRDPAVFTDPLLVDAARPARRHLQFSYGMHHCMGAALARLELDVILRALLERLPTLRLAVTAAEVPWVEGTVVRRPRALPVIW</sequence>
<keyword evidence="2" id="KW-0560">Oxidoreductase</keyword>
<comment type="similarity">
    <text evidence="1 2">Belongs to the cytochrome P450 family.</text>
</comment>
<dbReference type="RefSeq" id="WP_282767086.1">
    <property type="nucleotide sequence ID" value="NZ_JASCTH010000049.1"/>
</dbReference>
<protein>
    <submittedName>
        <fullName evidence="3">Cytochrome P450</fullName>
    </submittedName>
</protein>
<evidence type="ECO:0000313" key="3">
    <source>
        <dbReference type="EMBL" id="MDI6105620.1"/>
    </source>
</evidence>
<keyword evidence="2" id="KW-0479">Metal-binding</keyword>
<keyword evidence="2" id="KW-0503">Monooxygenase</keyword>
<proteinExistence type="inferred from homology"/>
<keyword evidence="2" id="KW-0408">Iron</keyword>
<accession>A0ABT6X1A6</accession>
<evidence type="ECO:0000256" key="2">
    <source>
        <dbReference type="RuleBase" id="RU000461"/>
    </source>
</evidence>
<keyword evidence="2" id="KW-0349">Heme</keyword>
<dbReference type="PRINTS" id="PR00359">
    <property type="entry name" value="BP450"/>
</dbReference>
<dbReference type="PANTHER" id="PTHR46696">
    <property type="entry name" value="P450, PUTATIVE (EUROFUNG)-RELATED"/>
    <property type="match status" value="1"/>
</dbReference>